<keyword evidence="2" id="KW-0472">Membrane</keyword>
<feature type="transmembrane region" description="Helical" evidence="2">
    <location>
        <begin position="270"/>
        <end position="288"/>
    </location>
</feature>
<gene>
    <name evidence="3" type="ORF">RHIMIDRAFT_232587</name>
</gene>
<dbReference type="RefSeq" id="XP_023470863.1">
    <property type="nucleotide sequence ID" value="XM_023607769.1"/>
</dbReference>
<protein>
    <submittedName>
        <fullName evidence="3">Uncharacterized protein</fullName>
    </submittedName>
</protein>
<dbReference type="GeneID" id="35438759"/>
<keyword evidence="2" id="KW-0812">Transmembrane</keyword>
<dbReference type="AlphaFoldDB" id="A0A2G4T803"/>
<proteinExistence type="predicted"/>
<evidence type="ECO:0000256" key="2">
    <source>
        <dbReference type="SAM" id="Phobius"/>
    </source>
</evidence>
<accession>A0A2G4T803</accession>
<feature type="coiled-coil region" evidence="1">
    <location>
        <begin position="158"/>
        <end position="185"/>
    </location>
</feature>
<organism evidence="3 4">
    <name type="scientific">Rhizopus microsporus ATCC 52813</name>
    <dbReference type="NCBI Taxonomy" id="1340429"/>
    <lineage>
        <taxon>Eukaryota</taxon>
        <taxon>Fungi</taxon>
        <taxon>Fungi incertae sedis</taxon>
        <taxon>Mucoromycota</taxon>
        <taxon>Mucoromycotina</taxon>
        <taxon>Mucoromycetes</taxon>
        <taxon>Mucorales</taxon>
        <taxon>Mucorineae</taxon>
        <taxon>Rhizopodaceae</taxon>
        <taxon>Rhizopus</taxon>
    </lineage>
</organism>
<keyword evidence="4" id="KW-1185">Reference proteome</keyword>
<dbReference type="EMBL" id="KZ303842">
    <property type="protein sequence ID" value="PHZ17155.1"/>
    <property type="molecule type" value="Genomic_DNA"/>
</dbReference>
<keyword evidence="1" id="KW-0175">Coiled coil</keyword>
<dbReference type="Proteomes" id="UP000242254">
    <property type="component" value="Unassembled WGS sequence"/>
</dbReference>
<name>A0A2G4T803_RHIZD</name>
<evidence type="ECO:0000256" key="1">
    <source>
        <dbReference type="SAM" id="Coils"/>
    </source>
</evidence>
<keyword evidence="2" id="KW-1133">Transmembrane helix</keyword>
<evidence type="ECO:0000313" key="4">
    <source>
        <dbReference type="Proteomes" id="UP000242254"/>
    </source>
</evidence>
<evidence type="ECO:0000313" key="3">
    <source>
        <dbReference type="EMBL" id="PHZ17155.1"/>
    </source>
</evidence>
<sequence>MATFLFKWPDLRTFVLIRLNDDATLSIYPLHSRLAYLYFHHASLPCQPSPCVKKKRYQFWKPVSLPTVKHAKVTLKEVRKGQPVDWVHLKHCKLGHYDYSNNTVIVLVKKQSIHWIARSLNEKIVFLNLFKFNSRFKHQPHISKPPSLSVDTFLQTWLKHSESDIQATLRQIDEMKSRIKAVHSELVTCESALKQQQEQYGTEGAIDRWDKVTLMHRVNDVNHSVERTQALFEEHRRTMANVQKRISFYGFFFNSAKRRYTHVKNEHGPLLLYVAVLVVLFICVYLFIN</sequence>
<reference evidence="3 4" key="1">
    <citation type="journal article" date="2016" name="Proc. Natl. Acad. Sci. U.S.A.">
        <title>Lipid metabolic changes in an early divergent fungus govern the establishment of a mutualistic symbiosis with endobacteria.</title>
        <authorList>
            <person name="Lastovetsky O.A."/>
            <person name="Gaspar M.L."/>
            <person name="Mondo S.J."/>
            <person name="LaButti K.M."/>
            <person name="Sandor L."/>
            <person name="Grigoriev I.V."/>
            <person name="Henry S.A."/>
            <person name="Pawlowska T.E."/>
        </authorList>
    </citation>
    <scope>NUCLEOTIDE SEQUENCE [LARGE SCALE GENOMIC DNA]</scope>
    <source>
        <strain evidence="3 4">ATCC 52813</strain>
    </source>
</reference>